<keyword evidence="2" id="KW-1185">Reference proteome</keyword>
<evidence type="ECO:0000313" key="2">
    <source>
        <dbReference type="Proteomes" id="UP001283361"/>
    </source>
</evidence>
<reference evidence="1" key="1">
    <citation type="journal article" date="2023" name="G3 (Bethesda)">
        <title>A reference genome for the long-term kleptoplast-retaining sea slug Elysia crispata morphotype clarki.</title>
        <authorList>
            <person name="Eastman K.E."/>
            <person name="Pendleton A.L."/>
            <person name="Shaikh M.A."/>
            <person name="Suttiyut T."/>
            <person name="Ogas R."/>
            <person name="Tomko P."/>
            <person name="Gavelis G."/>
            <person name="Widhalm J.R."/>
            <person name="Wisecaver J.H."/>
        </authorList>
    </citation>
    <scope>NUCLEOTIDE SEQUENCE</scope>
    <source>
        <strain evidence="1">ECLA1</strain>
    </source>
</reference>
<dbReference type="Proteomes" id="UP001283361">
    <property type="component" value="Unassembled WGS sequence"/>
</dbReference>
<accession>A0AAE1DHV7</accession>
<organism evidence="1 2">
    <name type="scientific">Elysia crispata</name>
    <name type="common">lettuce slug</name>
    <dbReference type="NCBI Taxonomy" id="231223"/>
    <lineage>
        <taxon>Eukaryota</taxon>
        <taxon>Metazoa</taxon>
        <taxon>Spiralia</taxon>
        <taxon>Lophotrochozoa</taxon>
        <taxon>Mollusca</taxon>
        <taxon>Gastropoda</taxon>
        <taxon>Heterobranchia</taxon>
        <taxon>Euthyneura</taxon>
        <taxon>Panpulmonata</taxon>
        <taxon>Sacoglossa</taxon>
        <taxon>Placobranchoidea</taxon>
        <taxon>Plakobranchidae</taxon>
        <taxon>Elysia</taxon>
    </lineage>
</organism>
<proteinExistence type="predicted"/>
<protein>
    <submittedName>
        <fullName evidence="1">Uncharacterized protein</fullName>
    </submittedName>
</protein>
<name>A0AAE1DHV7_9GAST</name>
<evidence type="ECO:0000313" key="1">
    <source>
        <dbReference type="EMBL" id="KAK3770385.1"/>
    </source>
</evidence>
<dbReference type="AlphaFoldDB" id="A0AAE1DHV7"/>
<sequence length="77" mass="8189">MFRDQRRPAFPALPLRQPISWMMGESNKSGLGGQLVCCACRPGDGVRGSPTSADSQAVCSVISGPKSLEKKPALKDD</sequence>
<gene>
    <name evidence="1" type="ORF">RRG08_036135</name>
</gene>
<comment type="caution">
    <text evidence="1">The sequence shown here is derived from an EMBL/GenBank/DDBJ whole genome shotgun (WGS) entry which is preliminary data.</text>
</comment>
<dbReference type="EMBL" id="JAWDGP010003850">
    <property type="protein sequence ID" value="KAK3770385.1"/>
    <property type="molecule type" value="Genomic_DNA"/>
</dbReference>